<gene>
    <name evidence="2" type="ORF">PMO01_03075</name>
</gene>
<evidence type="ECO:0000259" key="1">
    <source>
        <dbReference type="Pfam" id="PF13392"/>
    </source>
</evidence>
<sequence>MKSMPRKSMARPISLSQADLCAMLEYEPDTGLLRWKLKPLLGGSSDAHTKAWNSTRSGVVAGTRKLSPGKEYTQVSVKGRFYHAHRLIWVIVHGSIDDTLVIDHINGDGRDNRLANLRLVEHAENQKNITMRRDNRTGVMGVRWNPEKRKWEAKITSGGVITFLGYHDSFEDAVAARRISEKQHGFHQYHGLSREQKTTPV</sequence>
<dbReference type="PATRIC" id="fig|1395516.4.peg.628"/>
<dbReference type="SUPFAM" id="SSF54171">
    <property type="entry name" value="DNA-binding domain"/>
    <property type="match status" value="1"/>
</dbReference>
<dbReference type="InterPro" id="IPR044925">
    <property type="entry name" value="His-Me_finger_sf"/>
</dbReference>
<dbReference type="Gene3D" id="3.90.75.20">
    <property type="match status" value="1"/>
</dbReference>
<protein>
    <submittedName>
        <fullName evidence="2">Endonuclease</fullName>
    </submittedName>
</protein>
<keyword evidence="2" id="KW-0255">Endonuclease</keyword>
<dbReference type="InterPro" id="IPR003615">
    <property type="entry name" value="HNH_nuc"/>
</dbReference>
<dbReference type="GO" id="GO:0004519">
    <property type="term" value="F:endonuclease activity"/>
    <property type="evidence" value="ECO:0007669"/>
    <property type="project" value="UniProtKB-KW"/>
</dbReference>
<accession>V8R8K2</accession>
<dbReference type="eggNOG" id="ENOG50330U8">
    <property type="taxonomic scope" value="Bacteria"/>
</dbReference>
<dbReference type="GO" id="GO:0003677">
    <property type="term" value="F:DNA binding"/>
    <property type="evidence" value="ECO:0007669"/>
    <property type="project" value="InterPro"/>
</dbReference>
<evidence type="ECO:0000313" key="3">
    <source>
        <dbReference type="Proteomes" id="UP000024771"/>
    </source>
</evidence>
<dbReference type="HOGENOM" id="CLU_095318_0_0_6"/>
<name>V8R8K2_9PSED</name>
<dbReference type="SUPFAM" id="SSF54060">
    <property type="entry name" value="His-Me finger endonucleases"/>
    <property type="match status" value="1"/>
</dbReference>
<dbReference type="InterPro" id="IPR016177">
    <property type="entry name" value="DNA-bd_dom_sf"/>
</dbReference>
<evidence type="ECO:0000313" key="2">
    <source>
        <dbReference type="EMBL" id="ETF07988.1"/>
    </source>
</evidence>
<keyword evidence="2" id="KW-0378">Hydrolase</keyword>
<reference evidence="2 3" key="1">
    <citation type="journal article" date="2014" name="Genome Announc.">
        <title>Draft Genome Sequence of Pseudomonas moraviensis R28-S.</title>
        <authorList>
            <person name="Hunter S.S."/>
            <person name="Yano H."/>
            <person name="Loftie-Eaton W."/>
            <person name="Hughes J."/>
            <person name="De Gelder L."/>
            <person name="Stragier P."/>
            <person name="De Vos P."/>
            <person name="Settles M.L."/>
            <person name="Top E.M."/>
        </authorList>
    </citation>
    <scope>NUCLEOTIDE SEQUENCE [LARGE SCALE GENOMIC DNA]</scope>
    <source>
        <strain evidence="3">R28</strain>
    </source>
</reference>
<dbReference type="Proteomes" id="UP000024771">
    <property type="component" value="Chromosome"/>
</dbReference>
<dbReference type="RefSeq" id="WP_024011527.1">
    <property type="nucleotide sequence ID" value="NZ_CM002330.1"/>
</dbReference>
<comment type="caution">
    <text evidence="2">The sequence shown here is derived from an EMBL/GenBank/DDBJ whole genome shotgun (WGS) entry which is preliminary data.</text>
</comment>
<proteinExistence type="predicted"/>
<dbReference type="AlphaFoldDB" id="V8R8K2"/>
<organism evidence="2 3">
    <name type="scientific">Pseudomonas moraviensis R28-S</name>
    <dbReference type="NCBI Taxonomy" id="1395516"/>
    <lineage>
        <taxon>Bacteria</taxon>
        <taxon>Pseudomonadati</taxon>
        <taxon>Pseudomonadota</taxon>
        <taxon>Gammaproteobacteria</taxon>
        <taxon>Pseudomonadales</taxon>
        <taxon>Pseudomonadaceae</taxon>
        <taxon>Pseudomonas</taxon>
    </lineage>
</organism>
<feature type="domain" description="HNH nuclease" evidence="1">
    <location>
        <begin position="82"/>
        <end position="126"/>
    </location>
</feature>
<dbReference type="EMBL" id="AYMZ01000003">
    <property type="protein sequence ID" value="ETF07988.1"/>
    <property type="molecule type" value="Genomic_DNA"/>
</dbReference>
<keyword evidence="2" id="KW-0540">Nuclease</keyword>
<dbReference type="Pfam" id="PF13392">
    <property type="entry name" value="HNH_3"/>
    <property type="match status" value="1"/>
</dbReference>